<dbReference type="EMBL" id="LGUA01001782">
    <property type="protein sequence ID" value="OAX78066.1"/>
    <property type="molecule type" value="Genomic_DNA"/>
</dbReference>
<keyword evidence="3" id="KW-1185">Reference proteome</keyword>
<gene>
    <name evidence="2" type="ORF">ACJ72_07629</name>
</gene>
<sequence>MKASLRHKKRSCLADSLKKFTQLSLQRHKTPTIRTNPARRCPISSEYLNSPHMPGVCIHIVQLASSSVTTASIKESENVLGKLKRYIRPSTWWKSDDALTISTRDKINIPQKLDGVRASFSCFRKSHSSSTAESARKASATSTSVDYMPPPPAYHQGTCSRAPTSITQPSQIHPSASRNTTFSGATTAEMEPTDWPPLTSFPNHRLSGAHQSTTIWQISPSRVRASTRHSDGAHHIEYGTSQLTPLDGQYRQNQRADCPVTNWLDGLPDEPPTIRRIAGVENLHELQASHTI</sequence>
<evidence type="ECO:0000313" key="2">
    <source>
        <dbReference type="EMBL" id="OAX78066.1"/>
    </source>
</evidence>
<proteinExistence type="predicted"/>
<feature type="region of interest" description="Disordered" evidence="1">
    <location>
        <begin position="131"/>
        <end position="181"/>
    </location>
</feature>
<feature type="compositionally biased region" description="Polar residues" evidence="1">
    <location>
        <begin position="157"/>
        <end position="181"/>
    </location>
</feature>
<protein>
    <submittedName>
        <fullName evidence="2">Uncharacterized protein</fullName>
    </submittedName>
</protein>
<reference evidence="2 3" key="1">
    <citation type="submission" date="2015-07" db="EMBL/GenBank/DDBJ databases">
        <title>Emmonsia species relationships and genome sequence.</title>
        <authorList>
            <person name="Cuomo C.A."/>
            <person name="Schwartz I.S."/>
            <person name="Kenyon C."/>
            <person name="de Hoog G.S."/>
            <person name="Govender N.P."/>
            <person name="Botha A."/>
            <person name="Moreno L."/>
            <person name="de Vries M."/>
            <person name="Munoz J.F."/>
            <person name="Stielow J.B."/>
        </authorList>
    </citation>
    <scope>NUCLEOTIDE SEQUENCE [LARGE SCALE GENOMIC DNA]</scope>
    <source>
        <strain evidence="2 3">CBS 136260</strain>
    </source>
</reference>
<organism evidence="2 3">
    <name type="scientific">Emergomyces africanus</name>
    <dbReference type="NCBI Taxonomy" id="1955775"/>
    <lineage>
        <taxon>Eukaryota</taxon>
        <taxon>Fungi</taxon>
        <taxon>Dikarya</taxon>
        <taxon>Ascomycota</taxon>
        <taxon>Pezizomycotina</taxon>
        <taxon>Eurotiomycetes</taxon>
        <taxon>Eurotiomycetidae</taxon>
        <taxon>Onygenales</taxon>
        <taxon>Ajellomycetaceae</taxon>
        <taxon>Emergomyces</taxon>
    </lineage>
</organism>
<evidence type="ECO:0000313" key="3">
    <source>
        <dbReference type="Proteomes" id="UP000091918"/>
    </source>
</evidence>
<evidence type="ECO:0000256" key="1">
    <source>
        <dbReference type="SAM" id="MobiDB-lite"/>
    </source>
</evidence>
<dbReference type="AlphaFoldDB" id="A0A1B7NN19"/>
<name>A0A1B7NN19_9EURO</name>
<dbReference type="Proteomes" id="UP000091918">
    <property type="component" value="Unassembled WGS sequence"/>
</dbReference>
<accession>A0A1B7NN19</accession>
<dbReference type="OrthoDB" id="4181273at2759"/>
<comment type="caution">
    <text evidence="2">The sequence shown here is derived from an EMBL/GenBank/DDBJ whole genome shotgun (WGS) entry which is preliminary data.</text>
</comment>